<name>A0A6P8FDH9_CLUHA</name>
<feature type="compositionally biased region" description="Basic and acidic residues" evidence="1">
    <location>
        <begin position="1905"/>
        <end position="1915"/>
    </location>
</feature>
<feature type="region of interest" description="Disordered" evidence="1">
    <location>
        <begin position="2418"/>
        <end position="2440"/>
    </location>
</feature>
<feature type="region of interest" description="Disordered" evidence="1">
    <location>
        <begin position="25"/>
        <end position="44"/>
    </location>
</feature>
<dbReference type="KEGG" id="char:105901091"/>
<feature type="compositionally biased region" description="Basic and acidic residues" evidence="1">
    <location>
        <begin position="2418"/>
        <end position="2428"/>
    </location>
</feature>
<feature type="compositionally biased region" description="Polar residues" evidence="1">
    <location>
        <begin position="1964"/>
        <end position="2013"/>
    </location>
</feature>
<feature type="region of interest" description="Disordered" evidence="1">
    <location>
        <begin position="1668"/>
        <end position="1868"/>
    </location>
</feature>
<dbReference type="CDD" id="cd06758">
    <property type="entry name" value="PDZ2_PDZD2-like"/>
    <property type="match status" value="1"/>
</dbReference>
<feature type="region of interest" description="Disordered" evidence="1">
    <location>
        <begin position="1474"/>
        <end position="1577"/>
    </location>
</feature>
<feature type="domain" description="PDZ" evidence="2">
    <location>
        <begin position="2330"/>
        <end position="2414"/>
    </location>
</feature>
<proteinExistence type="predicted"/>
<evidence type="ECO:0000313" key="4">
    <source>
        <dbReference type="RefSeq" id="XP_031426538.1"/>
    </source>
</evidence>
<feature type="region of interest" description="Disordered" evidence="1">
    <location>
        <begin position="711"/>
        <end position="759"/>
    </location>
</feature>
<feature type="compositionally biased region" description="Pro residues" evidence="1">
    <location>
        <begin position="1555"/>
        <end position="1567"/>
    </location>
</feature>
<dbReference type="CDD" id="cd06761">
    <property type="entry name" value="PDZ5_PDZD2-like"/>
    <property type="match status" value="1"/>
</dbReference>
<feature type="compositionally biased region" description="Basic and acidic residues" evidence="1">
    <location>
        <begin position="867"/>
        <end position="878"/>
    </location>
</feature>
<dbReference type="SMART" id="SM00228">
    <property type="entry name" value="PDZ"/>
    <property type="match status" value="7"/>
</dbReference>
<feature type="region of interest" description="Disordered" evidence="1">
    <location>
        <begin position="993"/>
        <end position="1013"/>
    </location>
</feature>
<organism evidence="3 4">
    <name type="scientific">Clupea harengus</name>
    <name type="common">Atlantic herring</name>
    <dbReference type="NCBI Taxonomy" id="7950"/>
    <lineage>
        <taxon>Eukaryota</taxon>
        <taxon>Metazoa</taxon>
        <taxon>Chordata</taxon>
        <taxon>Craniata</taxon>
        <taxon>Vertebrata</taxon>
        <taxon>Euteleostomi</taxon>
        <taxon>Actinopterygii</taxon>
        <taxon>Neopterygii</taxon>
        <taxon>Teleostei</taxon>
        <taxon>Clupei</taxon>
        <taxon>Clupeiformes</taxon>
        <taxon>Clupeoidei</taxon>
        <taxon>Clupeidae</taxon>
        <taxon>Clupea</taxon>
    </lineage>
</organism>
<dbReference type="OrthoDB" id="42382at2759"/>
<feature type="domain" description="PDZ" evidence="2">
    <location>
        <begin position="764"/>
        <end position="838"/>
    </location>
</feature>
<feature type="compositionally biased region" description="Basic and acidic residues" evidence="1">
    <location>
        <begin position="1510"/>
        <end position="1527"/>
    </location>
</feature>
<feature type="compositionally biased region" description="Basic and acidic residues" evidence="1">
    <location>
        <begin position="267"/>
        <end position="284"/>
    </location>
</feature>
<feature type="compositionally biased region" description="Polar residues" evidence="1">
    <location>
        <begin position="497"/>
        <end position="507"/>
    </location>
</feature>
<feature type="compositionally biased region" description="Polar residues" evidence="1">
    <location>
        <begin position="1802"/>
        <end position="1811"/>
    </location>
</feature>
<feature type="compositionally biased region" description="Polar residues" evidence="1">
    <location>
        <begin position="1741"/>
        <end position="1761"/>
    </location>
</feature>
<gene>
    <name evidence="4" type="primary">pdzd2</name>
</gene>
<dbReference type="CDD" id="cd06759">
    <property type="entry name" value="PDZ3_PDZD2-PDZ1_hPro-IL-16-like"/>
    <property type="match status" value="1"/>
</dbReference>
<dbReference type="PROSITE" id="PS50106">
    <property type="entry name" value="PDZ"/>
    <property type="match status" value="6"/>
</dbReference>
<dbReference type="SUPFAM" id="SSF50156">
    <property type="entry name" value="PDZ domain-like"/>
    <property type="match status" value="7"/>
</dbReference>
<dbReference type="FunFam" id="2.30.42.10:FF:000127">
    <property type="entry name" value="Pro-interleukin-16"/>
    <property type="match status" value="1"/>
</dbReference>
<dbReference type="GeneID" id="105901091"/>
<feature type="region of interest" description="Disordered" evidence="1">
    <location>
        <begin position="867"/>
        <end position="894"/>
    </location>
</feature>
<dbReference type="Proteomes" id="UP000515152">
    <property type="component" value="Chromosome 7"/>
</dbReference>
<feature type="compositionally biased region" description="Polar residues" evidence="1">
    <location>
        <begin position="2104"/>
        <end position="2122"/>
    </location>
</feature>
<evidence type="ECO:0000259" key="2">
    <source>
        <dbReference type="PROSITE" id="PS50106"/>
    </source>
</evidence>
<feature type="region of interest" description="Disordered" evidence="1">
    <location>
        <begin position="1353"/>
        <end position="1386"/>
    </location>
</feature>
<feature type="compositionally biased region" description="Polar residues" evidence="1">
    <location>
        <begin position="462"/>
        <end position="482"/>
    </location>
</feature>
<feature type="region of interest" description="Disordered" evidence="1">
    <location>
        <begin position="2203"/>
        <end position="2243"/>
    </location>
</feature>
<dbReference type="CDD" id="cd06760">
    <property type="entry name" value="PDZ4_PDZD2-PDZ2_hPro-IL-16-like"/>
    <property type="match status" value="1"/>
</dbReference>
<feature type="compositionally biased region" description="Low complexity" evidence="1">
    <location>
        <begin position="1693"/>
        <end position="1708"/>
    </location>
</feature>
<dbReference type="RefSeq" id="XP_031426538.1">
    <property type="nucleotide sequence ID" value="XM_031570678.1"/>
</dbReference>
<feature type="compositionally biased region" description="Low complexity" evidence="1">
    <location>
        <begin position="287"/>
        <end position="301"/>
    </location>
</feature>
<feature type="compositionally biased region" description="Polar residues" evidence="1">
    <location>
        <begin position="1365"/>
        <end position="1385"/>
    </location>
</feature>
<evidence type="ECO:0000313" key="3">
    <source>
        <dbReference type="Proteomes" id="UP000515152"/>
    </source>
</evidence>
<feature type="domain" description="PDZ" evidence="2">
    <location>
        <begin position="1238"/>
        <end position="1322"/>
    </location>
</feature>
<dbReference type="CTD" id="23037"/>
<feature type="compositionally biased region" description="Basic and acidic residues" evidence="1">
    <location>
        <begin position="749"/>
        <end position="759"/>
    </location>
</feature>
<dbReference type="CDD" id="cd06763">
    <property type="entry name" value="PDZ7_PDZD2-PDZ4_hPro-IL-16-like"/>
    <property type="match status" value="1"/>
</dbReference>
<feature type="compositionally biased region" description="Gly residues" evidence="1">
    <location>
        <begin position="1135"/>
        <end position="1144"/>
    </location>
</feature>
<feature type="compositionally biased region" description="Basic and acidic residues" evidence="1">
    <location>
        <begin position="1148"/>
        <end position="1165"/>
    </location>
</feature>
<dbReference type="CDD" id="cd06762">
    <property type="entry name" value="PDZ6_PDZD2-PDZ3_hPro-IL-16-like"/>
    <property type="match status" value="1"/>
</dbReference>
<dbReference type="Pfam" id="PF00595">
    <property type="entry name" value="PDZ"/>
    <property type="match status" value="5"/>
</dbReference>
<feature type="compositionally biased region" description="Polar residues" evidence="1">
    <location>
        <begin position="1540"/>
        <end position="1553"/>
    </location>
</feature>
<feature type="compositionally biased region" description="Basic and acidic residues" evidence="1">
    <location>
        <begin position="508"/>
        <end position="523"/>
    </location>
</feature>
<feature type="compositionally biased region" description="Low complexity" evidence="1">
    <location>
        <begin position="711"/>
        <end position="735"/>
    </location>
</feature>
<feature type="compositionally biased region" description="Polar residues" evidence="1">
    <location>
        <begin position="2212"/>
        <end position="2221"/>
    </location>
</feature>
<feature type="domain" description="PDZ" evidence="2">
    <location>
        <begin position="367"/>
        <end position="452"/>
    </location>
</feature>
<feature type="region of interest" description="Disordered" evidence="1">
    <location>
        <begin position="1081"/>
        <end position="1165"/>
    </location>
</feature>
<feature type="region of interest" description="Disordered" evidence="1">
    <location>
        <begin position="213"/>
        <end position="325"/>
    </location>
</feature>
<feature type="compositionally biased region" description="Polar residues" evidence="1">
    <location>
        <begin position="1716"/>
        <end position="1732"/>
    </location>
</feature>
<feature type="region of interest" description="Disordered" evidence="1">
    <location>
        <begin position="1399"/>
        <end position="1438"/>
    </location>
</feature>
<dbReference type="Gene3D" id="2.30.42.10">
    <property type="match status" value="7"/>
</dbReference>
<feature type="domain" description="PDZ" evidence="2">
    <location>
        <begin position="2459"/>
        <end position="2544"/>
    </location>
</feature>
<keyword evidence="3" id="KW-1185">Reference proteome</keyword>
<feature type="compositionally biased region" description="Basic and acidic residues" evidence="1">
    <location>
        <begin position="25"/>
        <end position="36"/>
    </location>
</feature>
<reference evidence="4" key="1">
    <citation type="submission" date="2025-08" db="UniProtKB">
        <authorList>
            <consortium name="RefSeq"/>
        </authorList>
    </citation>
    <scope>IDENTIFICATION</scope>
</reference>
<dbReference type="PANTHER" id="PTHR11324">
    <property type="entry name" value="IL16-RELATED"/>
    <property type="match status" value="1"/>
</dbReference>
<feature type="region of interest" description="Disordered" evidence="1">
    <location>
        <begin position="2095"/>
        <end position="2165"/>
    </location>
</feature>
<feature type="compositionally biased region" description="Low complexity" evidence="1">
    <location>
        <begin position="1002"/>
        <end position="1013"/>
    </location>
</feature>
<feature type="domain" description="PDZ" evidence="2">
    <location>
        <begin position="622"/>
        <end position="708"/>
    </location>
</feature>
<feature type="compositionally biased region" description="Gly residues" evidence="1">
    <location>
        <begin position="213"/>
        <end position="230"/>
    </location>
</feature>
<sequence length="2548" mass="269858">MPITQENAASHLLLLERWLREQEQEQQCRHEEEQRPRGGPGPGSGLLLCQAAIRKLVEYIQMNFLEGDETPPLEHREESEAEVRPVYLTKGDGDGDGAEFGLSFGNIPIFGDPDGRKKGGRRRRRKGDKGPVLDVGCIWVTEVKKRSPAAGCGDIKLRDELLSLNGQLMVGVDVTGASYLADQCWNGGCIYLIMLRRIKRKAPLPPCNCSISGSGGGGGGGGSVGVGVGVVDGPAEPRPSAPPESAGSPTLNGKRSRKFGVISRSSLTRDSRGSRDSRDFEHENGYASTETEATPSEPSTPMDTPTEEGPLNVPPGPPSFPLANHMAIGSTATLPARPRARLSDNYKAESLNSEPSCQPREGSRIWKMHMVKGQDGLGIQITGGRGSKRSPHGIVVAHVEEGGAAQRDGRLKAGDELLMINGQSLVGLSHHEAVAILRTAAGLVQLVVASRDESEVDFHKYPSTSLPDLVSTCQSQDASPSPSEDKENMEPEAEDVTASSLSLATHESFSDMEKLEERGHMEGPKGCCRSPTPMKFRSRSQGGGSRLESVGEDDELIVENGDTGSDVADKPARGGRKHSLPQQLDTAGVRQEYQIVKKSARSLSTVQVESPWRLAQPSIISNIVLMKGQGKGLGFSIVGGQDSARGRMGIFVKTIFPSGAAAADGRLKEGDEILEVNGESLQGLTHQQAIQTFKQLKKGVVTLTVRTRLRSPSLTPCPTPTLLSRSSSPNSNTSGGTPGTPVPPAFDEGDSRRGPGPKDRIIMEVSLNKEPGVGLGIGACCLTLENTSPAIYIHSLAPGSVAKMDGRLSRGDQVLEVESVSLRHAALSEAYAILSECGPGPVSLIISRHPNPKVSEQEMDDVIARSTHRDSLSKDNHSSHTLGLPSKSPSPTVKAKQVEGNAALSWTMKRFLEPASRQGSLSSEAELSQYFSHDITNQTSLSETTVMGSSDDDMLHHRSCSTSLDESGVQPLGYKPSGCVGVEAVYAEAGGKACSPGGKQASVGSSPSSVRSPLLRQRRVMCYEDEPSDDEQEDGMTPTGLYRRPAHQQAAAAVASGNATDFQAHLQEEDSGIVVATSSVEVDDESQDGGESHRSAAGGGAGGGSSLESEDGGVVPAGAESPFMPIRCLDHDRGGGGGGGGGVSNLGVKKESYRGDGPPEPKRSPKLEHKAVTRVKSMMSIECPNPPPRAKGEEPVAPMPAMASHTATGTLTRSGCRGPHPCRRGEPSELSGICTIETVVLRRSESESFGLDLEIKSSPLKVIITGLRPGGAAERESMGKMGVGDEIVAIGDTLVCASSYQEICDLMHNLPVTLTLEIQKPVSAVDRLSCLMMSSSCDGPSRADSWRTGLEENGCLENKNIPTPEGTSSVPNSEEPLTNHSSEVPVTNIDDFITELSKQEQHTNSTGTHQAGSTESTTNPTGSANQQGDERGSGQTQAQARPNLLEFSVLDSGTRGGLLPVGKTFLNNYSRNFSNLTGSEVTKGENPGPGPEPKCMYGLVEDSDSESDSATDRTVQENREAQDHNAGDTDEEEVEICYDTPTTAEQNQLNGNGPLSPPHYAPPPPPQDDTLNNTEHSPALDTLHKAKCKQAATDPLLPASPSSHTQSSGSLVLNGESQNIMAKTDPECASAGMAVPTSVGDAVNGTMETNEKVLAPVKTNQLCPSGIAGTPVTQNHCHVTSRSPQRTSRLLASTPQSSERLSSSLSTPAPTVAESKASNCSDGKSGGKTSALTAKEKEKGQITQSESRTTLTQNNSSTQLPRSPGLKEQPQSNCKLKLQDKTLKSQSNAPKLKGLTIKSKSRAQNSEQSLSKPARAESPVQRKSTASPLPSPKVQAKRIVSVGSPKITRTSEKSSISSSGRLCERTQEKSTCSAVGTTMAVQANVASNVKETCSVQEVAQLSQEPLKHNGKDKSETTTTQRTFIEVRLSSSSPSSSSTPILARKQTVNPSNSNPVPESKATIGATDSSHFNSESQLNRSSMSSPTCNSPQTHTAVSATETVEKSPSTLSNGSLDHSLRLSSILDAGDQLKSSRSKLYLKAMERRSFSTDGGGLADPNPFSVRQRIKSFENLAGFDKAVVRCIVVPYYTTKPPLNRTLSGCVGSANGTGTTDCSNSLRRSLSSYADDPGSPPPSPQLRKVTTSDSRASAGGVVPVSEEPRSNRCSFAPPVLRQRNSRGLAGLSRSRLRELRALSMPELDKLCTEDFSSSSSSPVETASNVTFKTELEVQPRKHTDSSSEGLQNTLVTTRLSRSEGILKGITQEENHYQVPKANGQTSASPSWSVSLCELAVAPLEQAKLQDVLASLRAKVDTVTLITDTKAQAEMKEDVYFVVLTKEEGSGLGFSIAGGVDLEQKSVTVHRVFTKGAASVEGTIRRGDAILSINGTNLRGLTHGEALSGLHQSRLPIQALVVIQRGKDSELPSPRHEPGLHSAPSSSLACRDNGRATGAVVEVGPDGVLSVELQKTSAGLGFSLDGGKASAHGDRPLNIKRVFKGGAAEQSGVIDVGDEVLAINGRSLQDLMHYDAWNIIKTVSEGPVQLVIRKPRTSV</sequence>
<feature type="compositionally biased region" description="Polar residues" evidence="1">
    <location>
        <begin position="1945"/>
        <end position="1955"/>
    </location>
</feature>
<dbReference type="InterPro" id="IPR036034">
    <property type="entry name" value="PDZ_sf"/>
</dbReference>
<feature type="region of interest" description="Disordered" evidence="1">
    <location>
        <begin position="1904"/>
        <end position="2013"/>
    </location>
</feature>
<feature type="compositionally biased region" description="Basic and acidic residues" evidence="1">
    <location>
        <begin position="2223"/>
        <end position="2235"/>
    </location>
</feature>
<dbReference type="InterPro" id="IPR001478">
    <property type="entry name" value="PDZ"/>
</dbReference>
<dbReference type="PANTHER" id="PTHR11324:SF16">
    <property type="entry name" value="PDZ DOMAIN-CONTAINING PROTEIN 2"/>
    <property type="match status" value="1"/>
</dbReference>
<feature type="region of interest" description="Disordered" evidence="1">
    <location>
        <begin position="459"/>
        <end position="581"/>
    </location>
</feature>
<feature type="compositionally biased region" description="Polar residues" evidence="1">
    <location>
        <begin position="1402"/>
        <end position="1438"/>
    </location>
</feature>
<accession>A0A6P8FDH9</accession>
<evidence type="ECO:0000256" key="1">
    <source>
        <dbReference type="SAM" id="MobiDB-lite"/>
    </source>
</evidence>
<feature type="compositionally biased region" description="Polar residues" evidence="1">
    <location>
        <begin position="1671"/>
        <end position="1691"/>
    </location>
</feature>
<protein>
    <submittedName>
        <fullName evidence="4">PDZ domain-containing protein 2 isoform X1</fullName>
    </submittedName>
</protein>